<dbReference type="Proteomes" id="UP000485880">
    <property type="component" value="Unassembled WGS sequence"/>
</dbReference>
<gene>
    <name evidence="1" type="ORF">MPC4_300033</name>
</gene>
<dbReference type="EMBL" id="CABFMQ020000088">
    <property type="protein sequence ID" value="VTZ51113.1"/>
    <property type="molecule type" value="Genomic_DNA"/>
</dbReference>
<evidence type="ECO:0000313" key="2">
    <source>
        <dbReference type="Proteomes" id="UP000485880"/>
    </source>
</evidence>
<keyword evidence="2" id="KW-1185">Reference proteome</keyword>
<accession>A0A8B6M7V5</accession>
<sequence>MSAGKIDDDLKQIGNCFSAFDNAAADRPLQPERPGALAHRNNAATLGLSAGLAIADGSPGRAAVNPVADAPPPAA</sequence>
<reference evidence="1 2" key="1">
    <citation type="submission" date="2019-05" db="EMBL/GenBank/DDBJ databases">
        <authorList>
            <person name="Farhan Ul Haque M."/>
        </authorList>
    </citation>
    <scope>NUCLEOTIDE SEQUENCE [LARGE SCALE GENOMIC DNA]</scope>
    <source>
        <strain evidence="1">2</strain>
    </source>
</reference>
<organism evidence="1 2">
    <name type="scientific">Methylocella tundrae</name>
    <dbReference type="NCBI Taxonomy" id="227605"/>
    <lineage>
        <taxon>Bacteria</taxon>
        <taxon>Pseudomonadati</taxon>
        <taxon>Pseudomonadota</taxon>
        <taxon>Alphaproteobacteria</taxon>
        <taxon>Hyphomicrobiales</taxon>
        <taxon>Beijerinckiaceae</taxon>
        <taxon>Methylocella</taxon>
    </lineage>
</organism>
<name>A0A8B6M7V5_METTU</name>
<dbReference type="AlphaFoldDB" id="A0A8B6M7V5"/>
<evidence type="ECO:0000313" key="1">
    <source>
        <dbReference type="EMBL" id="VTZ51113.1"/>
    </source>
</evidence>
<protein>
    <submittedName>
        <fullName evidence="1">Uncharacterized protein</fullName>
    </submittedName>
</protein>
<proteinExistence type="predicted"/>
<comment type="caution">
    <text evidence="1">The sequence shown here is derived from an EMBL/GenBank/DDBJ whole genome shotgun (WGS) entry which is preliminary data.</text>
</comment>